<keyword evidence="2" id="KW-1185">Reference proteome</keyword>
<evidence type="ECO:0000313" key="2">
    <source>
        <dbReference type="Proteomes" id="UP000027222"/>
    </source>
</evidence>
<dbReference type="PANTHER" id="PTHR48475">
    <property type="entry name" value="RIBONUCLEASE H"/>
    <property type="match status" value="1"/>
</dbReference>
<protein>
    <recommendedName>
        <fullName evidence="3">Integrase catalytic domain-containing protein</fullName>
    </recommendedName>
</protein>
<evidence type="ECO:0008006" key="3">
    <source>
        <dbReference type="Google" id="ProtNLM"/>
    </source>
</evidence>
<organism evidence="1 2">
    <name type="scientific">Galerina marginata (strain CBS 339.88)</name>
    <dbReference type="NCBI Taxonomy" id="685588"/>
    <lineage>
        <taxon>Eukaryota</taxon>
        <taxon>Fungi</taxon>
        <taxon>Dikarya</taxon>
        <taxon>Basidiomycota</taxon>
        <taxon>Agaricomycotina</taxon>
        <taxon>Agaricomycetes</taxon>
        <taxon>Agaricomycetidae</taxon>
        <taxon>Agaricales</taxon>
        <taxon>Agaricineae</taxon>
        <taxon>Strophariaceae</taxon>
        <taxon>Galerina</taxon>
    </lineage>
</organism>
<dbReference type="OrthoDB" id="446925at2759"/>
<dbReference type="GO" id="GO:0003676">
    <property type="term" value="F:nucleic acid binding"/>
    <property type="evidence" value="ECO:0007669"/>
    <property type="project" value="InterPro"/>
</dbReference>
<dbReference type="InterPro" id="IPR012337">
    <property type="entry name" value="RNaseH-like_sf"/>
</dbReference>
<dbReference type="InterPro" id="IPR036397">
    <property type="entry name" value="RNaseH_sf"/>
</dbReference>
<dbReference type="SUPFAM" id="SSF53098">
    <property type="entry name" value="Ribonuclease H-like"/>
    <property type="match status" value="1"/>
</dbReference>
<dbReference type="Gene3D" id="3.30.420.10">
    <property type="entry name" value="Ribonuclease H-like superfamily/Ribonuclease H"/>
    <property type="match status" value="1"/>
</dbReference>
<evidence type="ECO:0000313" key="1">
    <source>
        <dbReference type="EMBL" id="KDR69124.1"/>
    </source>
</evidence>
<name>A0A067SN44_GALM3</name>
<accession>A0A067SN44</accession>
<dbReference type="EMBL" id="KL142404">
    <property type="protein sequence ID" value="KDR69124.1"/>
    <property type="molecule type" value="Genomic_DNA"/>
</dbReference>
<dbReference type="Proteomes" id="UP000027222">
    <property type="component" value="Unassembled WGS sequence"/>
</dbReference>
<proteinExistence type="predicted"/>
<reference evidence="2" key="1">
    <citation type="journal article" date="2014" name="Proc. Natl. Acad. Sci. U.S.A.">
        <title>Extensive sampling of basidiomycete genomes demonstrates inadequacy of the white-rot/brown-rot paradigm for wood decay fungi.</title>
        <authorList>
            <person name="Riley R."/>
            <person name="Salamov A.A."/>
            <person name="Brown D.W."/>
            <person name="Nagy L.G."/>
            <person name="Floudas D."/>
            <person name="Held B.W."/>
            <person name="Levasseur A."/>
            <person name="Lombard V."/>
            <person name="Morin E."/>
            <person name="Otillar R."/>
            <person name="Lindquist E.A."/>
            <person name="Sun H."/>
            <person name="LaButti K.M."/>
            <person name="Schmutz J."/>
            <person name="Jabbour D."/>
            <person name="Luo H."/>
            <person name="Baker S.E."/>
            <person name="Pisabarro A.G."/>
            <person name="Walton J.D."/>
            <person name="Blanchette R.A."/>
            <person name="Henrissat B."/>
            <person name="Martin F."/>
            <person name="Cullen D."/>
            <person name="Hibbett D.S."/>
            <person name="Grigoriev I.V."/>
        </authorList>
    </citation>
    <scope>NUCLEOTIDE SEQUENCE [LARGE SCALE GENOMIC DNA]</scope>
    <source>
        <strain evidence="2">CBS 339.88</strain>
    </source>
</reference>
<dbReference type="PANTHER" id="PTHR48475:SF1">
    <property type="entry name" value="RNASE H TYPE-1 DOMAIN-CONTAINING PROTEIN"/>
    <property type="match status" value="1"/>
</dbReference>
<dbReference type="HOGENOM" id="CLU_000384_22_0_1"/>
<dbReference type="STRING" id="685588.A0A067SN44"/>
<dbReference type="AlphaFoldDB" id="A0A067SN44"/>
<sequence length="259" mass="29513">MEYIAKRYHIAHVRISGYNSRANGLVERSHFDVRQALFKAADGDQSKWSQSAYSVFWADRVTVRRRMGCSPYFAATGTHPILPFDITEANYLLPPPDSVLSTTDLISRRAIALQKRQQHLSDLRDKVYEARIKAAIRFEKEHANTIRDYEFSPGDLVLIRNTAIEKALNRKMRARYLGPLIFISRNRGGAYILAELDGSLLHRPIAAFRVIPYFARKSIPIPPLDDLLDVSTDRLRELEASTASDPDLEHIDFDIAAED</sequence>
<gene>
    <name evidence="1" type="ORF">GALMADRAFT_77818</name>
</gene>